<dbReference type="PANTHER" id="PTHR21494">
    <property type="entry name" value="ACTIVATING SIGNAL COINTEGRATOR 1 COMPLEX SUBUNIT 2 ASC-1 COMPLEX SUBUNIT P100"/>
    <property type="match status" value="1"/>
</dbReference>
<feature type="region of interest" description="Disordered" evidence="1">
    <location>
        <begin position="1396"/>
        <end position="1469"/>
    </location>
</feature>
<feature type="compositionally biased region" description="Basic and acidic residues" evidence="1">
    <location>
        <begin position="378"/>
        <end position="408"/>
    </location>
</feature>
<feature type="region of interest" description="Disordered" evidence="1">
    <location>
        <begin position="926"/>
        <end position="945"/>
    </location>
</feature>
<feature type="region of interest" description="Disordered" evidence="1">
    <location>
        <begin position="1301"/>
        <end position="1324"/>
    </location>
</feature>
<proteinExistence type="predicted"/>
<dbReference type="EMBL" id="BFEA01000070">
    <property type="protein sequence ID" value="GBG66207.1"/>
    <property type="molecule type" value="Genomic_DNA"/>
</dbReference>
<feature type="compositionally biased region" description="Basic and acidic residues" evidence="1">
    <location>
        <begin position="162"/>
        <end position="177"/>
    </location>
</feature>
<dbReference type="PANTHER" id="PTHR21494:SF0">
    <property type="entry name" value="ACTIVATING SIGNAL COINTEGRATOR 1 COMPLEX SUBUNIT 2"/>
    <property type="match status" value="1"/>
</dbReference>
<evidence type="ECO:0000313" key="3">
    <source>
        <dbReference type="EMBL" id="GBG66207.1"/>
    </source>
</evidence>
<dbReference type="CDD" id="cd14364">
    <property type="entry name" value="CUE_ASCC2"/>
    <property type="match status" value="1"/>
</dbReference>
<feature type="region of interest" description="Disordered" evidence="1">
    <location>
        <begin position="1170"/>
        <end position="1235"/>
    </location>
</feature>
<protein>
    <recommendedName>
        <fullName evidence="2">CUE domain-containing protein</fullName>
    </recommendedName>
</protein>
<feature type="compositionally biased region" description="Polar residues" evidence="1">
    <location>
        <begin position="449"/>
        <end position="464"/>
    </location>
</feature>
<feature type="compositionally biased region" description="Acidic residues" evidence="1">
    <location>
        <begin position="1189"/>
        <end position="1202"/>
    </location>
</feature>
<dbReference type="PROSITE" id="PS51140">
    <property type="entry name" value="CUE"/>
    <property type="match status" value="1"/>
</dbReference>
<feature type="compositionally biased region" description="Low complexity" evidence="1">
    <location>
        <begin position="1301"/>
        <end position="1316"/>
    </location>
</feature>
<evidence type="ECO:0000256" key="1">
    <source>
        <dbReference type="SAM" id="MobiDB-lite"/>
    </source>
</evidence>
<feature type="compositionally biased region" description="Basic and acidic residues" evidence="1">
    <location>
        <begin position="1448"/>
        <end position="1458"/>
    </location>
</feature>
<feature type="compositionally biased region" description="Polar residues" evidence="1">
    <location>
        <begin position="137"/>
        <end position="153"/>
    </location>
</feature>
<name>A0A388K839_CHABU</name>
<feature type="region of interest" description="Disordered" evidence="1">
    <location>
        <begin position="1041"/>
        <end position="1069"/>
    </location>
</feature>
<feature type="compositionally biased region" description="Acidic residues" evidence="1">
    <location>
        <begin position="1529"/>
        <end position="1541"/>
    </location>
</feature>
<feature type="compositionally biased region" description="Basic and acidic residues" evidence="1">
    <location>
        <begin position="315"/>
        <end position="332"/>
    </location>
</feature>
<feature type="region of interest" description="Disordered" evidence="1">
    <location>
        <begin position="1504"/>
        <end position="1630"/>
    </location>
</feature>
<feature type="compositionally biased region" description="Gly residues" evidence="1">
    <location>
        <begin position="65"/>
        <end position="81"/>
    </location>
</feature>
<dbReference type="InterPro" id="IPR003892">
    <property type="entry name" value="CUE"/>
</dbReference>
<gene>
    <name evidence="3" type="ORF">CBR_g57086</name>
</gene>
<reference evidence="3 4" key="1">
    <citation type="journal article" date="2018" name="Cell">
        <title>The Chara Genome: Secondary Complexity and Implications for Plant Terrestrialization.</title>
        <authorList>
            <person name="Nishiyama T."/>
            <person name="Sakayama H."/>
            <person name="Vries J.D."/>
            <person name="Buschmann H."/>
            <person name="Saint-Marcoux D."/>
            <person name="Ullrich K.K."/>
            <person name="Haas F.B."/>
            <person name="Vanderstraeten L."/>
            <person name="Becker D."/>
            <person name="Lang D."/>
            <person name="Vosolsobe S."/>
            <person name="Rombauts S."/>
            <person name="Wilhelmsson P.K.I."/>
            <person name="Janitza P."/>
            <person name="Kern R."/>
            <person name="Heyl A."/>
            <person name="Rumpler F."/>
            <person name="Villalobos L.I.A.C."/>
            <person name="Clay J.M."/>
            <person name="Skokan R."/>
            <person name="Toyoda A."/>
            <person name="Suzuki Y."/>
            <person name="Kagoshima H."/>
            <person name="Schijlen E."/>
            <person name="Tajeshwar N."/>
            <person name="Catarino B."/>
            <person name="Hetherington A.J."/>
            <person name="Saltykova A."/>
            <person name="Bonnot C."/>
            <person name="Breuninger H."/>
            <person name="Symeonidi A."/>
            <person name="Radhakrishnan G.V."/>
            <person name="Van Nieuwerburgh F."/>
            <person name="Deforce D."/>
            <person name="Chang C."/>
            <person name="Karol K.G."/>
            <person name="Hedrich R."/>
            <person name="Ulvskov P."/>
            <person name="Glockner G."/>
            <person name="Delwiche C.F."/>
            <person name="Petrasek J."/>
            <person name="Van de Peer Y."/>
            <person name="Friml J."/>
            <person name="Beilby M."/>
            <person name="Dolan L."/>
            <person name="Kohara Y."/>
            <person name="Sugano S."/>
            <person name="Fujiyama A."/>
            <person name="Delaux P.-M."/>
            <person name="Quint M."/>
            <person name="TheiBen G."/>
            <person name="Hagemann M."/>
            <person name="Harholt J."/>
            <person name="Dunand C."/>
            <person name="Zachgo S."/>
            <person name="Langdale J."/>
            <person name="Maumus F."/>
            <person name="Straeten D.V.D."/>
            <person name="Gould S.B."/>
            <person name="Rensing S.A."/>
        </authorList>
    </citation>
    <scope>NUCLEOTIDE SEQUENCE [LARGE SCALE GENOMIC DNA]</scope>
    <source>
        <strain evidence="3 4">S276</strain>
    </source>
</reference>
<feature type="region of interest" description="Disordered" evidence="1">
    <location>
        <begin position="28"/>
        <end position="508"/>
    </location>
</feature>
<sequence>MEADLTASPAWEGPVGVSVLGEEYQRLARTPSLRGGNRSPIDHGALHQGPSHGQSNLKPDLSARSGGGVGLGGVEGGGGWRGEVAAGDAEEGNRSARVARPYRPNLDGHAVDEASARRPGKQQPLIGQESMADGPEGQSTREGSSSDRSQTPCPGSAGYRFRSPDQRDDWLGHKWQEGNEDGVDHATGGGKQIFPGESHGDGRSVSGRESADLLSMQQPRQGQREGALCSQKGSRRTDGVCGQAGEGESWRREKLNGGGARQEEAFVWREVGGGGEIGMTRVDRGEGPCSTGRGGGGSSSAVNDDGRRGGGARVAHVEVNRERQRQKQEEGGRISGNTGQRERWMRGNYVQSGLRQGGGPGRQLDQSSKTRAAATPVEMRDGGRNPGGKEWRGSGRGDASEHMVERRLPAGGSRMENAATMTSSREGREPKKLLTPADGGKGAAVATAYTDSTSVARSESQKMGGSQGRNGGPDLVDEVKSGLPCSGEGAGGMEEEDQQQEQEALLNRQGLKRDYRVEYVPGGGGGGGGRAARSKEAKKKEAMAVEPLAPFFPYLPQDDAMAVGIGIDDSSNAADTQEVVDSLNRQLGILLRMTPKQFWRQVVRDASLHAFLDSYLRFRRRWFDLLPDNDVKEGVGLGGGGNWRYNRRSRAGVVVGDAELARRVFMLLFRLSTSREPGVLPADCLAPKEHAAIIYEKGYLDLPKLMDVCAIYGRDNQELTRKLIGNVFSAQGKYRNDVTSCVPHVSSTVEAMSISTRRSVEAISDIGDGRRGMLQAEDAMRVRGELLDVADFLHDLVATFAAFVEVFPPAAEMFVSERDDSQSSRFLELLARIYDELLPLLKRGLAAIASLTTGDGRSPSGTNDPGANEVPEWRRSEAADGGRGQETAIAKLRAVEKRKMARLRGRTLRLAWNCLWLGCLRGDEEGGAEGKEGGGKDGGRNDAMGGGRGADAVAYEKAEATLSAVTGLASWIGEAESRAADGEVVIAREGAGSLLRALERKYDLASVIHQLRESGMICLDDPQMNYLVGVIAQPKLRGEMGAPASQVRQSHEARLAAGGGRGSSTLPLSSGFASRDVRAGGAGRVGGGGSVTTMVGTPQADIEQEAVAIQLSNISHIKECLPDYGEGFLAACLEAYDNSPEKVLQHILDNTLHPDLAKLDIHLKTKPVPQRSPVINHLDKGKGKVAAEVVEEEDDDEEDDSDGGGSNLQLSRTRRSGAAAAAANRSGKRSDEVAPSAAAISGILRASSSPVVIREGKVAGSTPSPSSLPCSSSASPFSATPPSSSFSSIVRASSSANLSTSSSIGVCSSSPSSSSSTLGAGRLVRRTRDMGDAVSLLNRIGDADKMTMKSSVKSSQVEYEDEYDDSFDDLVNYGADAGAEEPESLIEAQLKGVGGGLASSSVTLPSRSTPVSLRSESDGWKQVPSHREERGGKGGGGGGRGMSATPRGRVEGKGRSGDRAPPAKPQFFVKDGKNYSYKVAGSTAVSNADAAAAKISEQEALIMGLGPGGNVPIGQQSKGRRPSWKREEDNEDGEGEQEDGERDGGSAYHLTDGRGERDRPTVGGRGGHLPAGRGRGRGRGGGGAGRGNETTTSDAERRQHARKEQNKAFVANHRRKDQAMNKHFRSVGGN</sequence>
<comment type="caution">
    <text evidence="3">The sequence shown here is derived from an EMBL/GenBank/DDBJ whole genome shotgun (WGS) entry which is preliminary data.</text>
</comment>
<feature type="compositionally biased region" description="Basic and acidic residues" evidence="1">
    <location>
        <begin position="248"/>
        <end position="267"/>
    </location>
</feature>
<feature type="compositionally biased region" description="Basic and acidic residues" evidence="1">
    <location>
        <begin position="871"/>
        <end position="880"/>
    </location>
</feature>
<dbReference type="Proteomes" id="UP000265515">
    <property type="component" value="Unassembled WGS sequence"/>
</dbReference>
<dbReference type="Gramene" id="GBG66207">
    <property type="protein sequence ID" value="GBG66207"/>
    <property type="gene ID" value="CBR_g57086"/>
</dbReference>
<dbReference type="STRING" id="69332.A0A388K839"/>
<organism evidence="3 4">
    <name type="scientific">Chara braunii</name>
    <name type="common">Braun's stonewort</name>
    <dbReference type="NCBI Taxonomy" id="69332"/>
    <lineage>
        <taxon>Eukaryota</taxon>
        <taxon>Viridiplantae</taxon>
        <taxon>Streptophyta</taxon>
        <taxon>Charophyceae</taxon>
        <taxon>Charales</taxon>
        <taxon>Characeae</taxon>
        <taxon>Chara</taxon>
    </lineage>
</organism>
<keyword evidence="4" id="KW-1185">Reference proteome</keyword>
<feature type="domain" description="CUE" evidence="2">
    <location>
        <begin position="1109"/>
        <end position="1152"/>
    </location>
</feature>
<feature type="region of interest" description="Disordered" evidence="1">
    <location>
        <begin position="1256"/>
        <end position="1286"/>
    </location>
</feature>
<feature type="compositionally biased region" description="Basic and acidic residues" evidence="1">
    <location>
        <begin position="1594"/>
        <end position="1606"/>
    </location>
</feature>
<feature type="compositionally biased region" description="Basic and acidic residues" evidence="1">
    <location>
        <begin position="926"/>
        <end position="940"/>
    </location>
</feature>
<feature type="compositionally biased region" description="Polar residues" evidence="1">
    <location>
        <begin position="852"/>
        <end position="865"/>
    </location>
</feature>
<feature type="compositionally biased region" description="Basic and acidic residues" evidence="1">
    <location>
        <begin position="1415"/>
        <end position="1432"/>
    </location>
</feature>
<dbReference type="Gene3D" id="1.10.8.10">
    <property type="entry name" value="DNA helicase RuvA subunit, C-terminal domain"/>
    <property type="match status" value="1"/>
</dbReference>
<feature type="compositionally biased region" description="Polar residues" evidence="1">
    <location>
        <begin position="1398"/>
        <end position="1414"/>
    </location>
</feature>
<accession>A0A388K839</accession>
<feature type="compositionally biased region" description="Low complexity" evidence="1">
    <location>
        <begin position="1261"/>
        <end position="1286"/>
    </location>
</feature>
<feature type="compositionally biased region" description="Basic and acidic residues" evidence="1">
    <location>
        <begin position="1551"/>
        <end position="1560"/>
    </location>
</feature>
<dbReference type="SUPFAM" id="SSF46934">
    <property type="entry name" value="UBA-like"/>
    <property type="match status" value="1"/>
</dbReference>
<dbReference type="GO" id="GO:0043130">
    <property type="term" value="F:ubiquitin binding"/>
    <property type="evidence" value="ECO:0007669"/>
    <property type="project" value="InterPro"/>
</dbReference>
<evidence type="ECO:0000313" key="4">
    <source>
        <dbReference type="Proteomes" id="UP000265515"/>
    </source>
</evidence>
<dbReference type="InterPro" id="IPR009060">
    <property type="entry name" value="UBA-like_sf"/>
</dbReference>
<feature type="region of interest" description="Disordered" evidence="1">
    <location>
        <begin position="852"/>
        <end position="885"/>
    </location>
</feature>
<dbReference type="InterPro" id="IPR041800">
    <property type="entry name" value="ASCC2_CUE"/>
</dbReference>
<dbReference type="InterPro" id="IPR052586">
    <property type="entry name" value="ASCC2"/>
</dbReference>
<evidence type="ECO:0000259" key="2">
    <source>
        <dbReference type="PROSITE" id="PS51140"/>
    </source>
</evidence>
<dbReference type="OrthoDB" id="5577209at2759"/>